<accession>A0A183JNB3</accession>
<dbReference type="InterPro" id="IPR028275">
    <property type="entry name" value="CLU_N"/>
</dbReference>
<dbReference type="EMBL" id="UZAK01005335">
    <property type="protein sequence ID" value="VDO87265.1"/>
    <property type="molecule type" value="Genomic_DNA"/>
</dbReference>
<keyword evidence="4" id="KW-1185">Reference proteome</keyword>
<feature type="region of interest" description="Disordered" evidence="1">
    <location>
        <begin position="15"/>
        <end position="35"/>
    </location>
</feature>
<reference evidence="5" key="1">
    <citation type="submission" date="2016-06" db="UniProtKB">
        <authorList>
            <consortium name="WormBaseParasite"/>
        </authorList>
    </citation>
    <scope>IDENTIFICATION</scope>
</reference>
<feature type="compositionally biased region" description="Basic and acidic residues" evidence="1">
    <location>
        <begin position="23"/>
        <end position="33"/>
    </location>
</feature>
<feature type="domain" description="Clustered mitochondria protein N-terminal" evidence="2">
    <location>
        <begin position="62"/>
        <end position="130"/>
    </location>
</feature>
<evidence type="ECO:0000313" key="5">
    <source>
        <dbReference type="WBParaSite" id="SCUD_0000419901-mRNA-1"/>
    </source>
</evidence>
<gene>
    <name evidence="3" type="ORF">SCUD_LOCUS4199</name>
</gene>
<organism evidence="5">
    <name type="scientific">Schistosoma curassoni</name>
    <dbReference type="NCBI Taxonomy" id="6186"/>
    <lineage>
        <taxon>Eukaryota</taxon>
        <taxon>Metazoa</taxon>
        <taxon>Spiralia</taxon>
        <taxon>Lophotrochozoa</taxon>
        <taxon>Platyhelminthes</taxon>
        <taxon>Trematoda</taxon>
        <taxon>Digenea</taxon>
        <taxon>Strigeidida</taxon>
        <taxon>Schistosomatoidea</taxon>
        <taxon>Schistosomatidae</taxon>
        <taxon>Schistosoma</taxon>
    </lineage>
</organism>
<protein>
    <submittedName>
        <fullName evidence="5">CLU_N domain-containing protein</fullName>
    </submittedName>
</protein>
<evidence type="ECO:0000313" key="4">
    <source>
        <dbReference type="Proteomes" id="UP000279833"/>
    </source>
</evidence>
<dbReference type="GO" id="GO:0005737">
    <property type="term" value="C:cytoplasm"/>
    <property type="evidence" value="ECO:0007669"/>
    <property type="project" value="TreeGrafter"/>
</dbReference>
<dbReference type="InterPro" id="IPR023231">
    <property type="entry name" value="GSKIP_dom_sf"/>
</dbReference>
<reference evidence="3 4" key="2">
    <citation type="submission" date="2018-11" db="EMBL/GenBank/DDBJ databases">
        <authorList>
            <consortium name="Pathogen Informatics"/>
        </authorList>
    </citation>
    <scope>NUCLEOTIDE SEQUENCE [LARGE SCALE GENOMIC DNA]</scope>
    <source>
        <strain evidence="3">Dakar</strain>
        <strain evidence="4">Dakar, Senegal</strain>
    </source>
</reference>
<dbReference type="Proteomes" id="UP000279833">
    <property type="component" value="Unassembled WGS sequence"/>
</dbReference>
<evidence type="ECO:0000256" key="1">
    <source>
        <dbReference type="SAM" id="MobiDB-lite"/>
    </source>
</evidence>
<dbReference type="WBParaSite" id="SCUD_0000419901-mRNA-1">
    <property type="protein sequence ID" value="SCUD_0000419901-mRNA-1"/>
    <property type="gene ID" value="SCUD_0000419901"/>
</dbReference>
<dbReference type="InterPro" id="IPR027523">
    <property type="entry name" value="CLU_prot"/>
</dbReference>
<dbReference type="PANTHER" id="PTHR12601">
    <property type="entry name" value="EUKARYOTIC TRANSLATION INITIATION FACTOR 3 SUBUNIT EIF-3"/>
    <property type="match status" value="1"/>
</dbReference>
<dbReference type="AlphaFoldDB" id="A0A183JNB3"/>
<proteinExistence type="predicted"/>
<dbReference type="SUPFAM" id="SSF103107">
    <property type="entry name" value="Hypothetical protein c14orf129, hspc210"/>
    <property type="match status" value="1"/>
</dbReference>
<sequence>MVDIELNETSDNKVTAVTNGDLSKGDSLSKSEDVQDETPYTVKIIPTHSDPFELQVSSFELVQEIHRVLMDREETCSCTCFSLVLNGQTLDMFAELKSVDGLADGVELKVVEERYSVREAKNHVRHIHDLLHSVEPNDAYAGREQMSLSFVNSVAGELERKHFPTRLDMRIDFIPPEYVMPGFGANTNLPLLPLHPLDRDGKPVKCVRQLNYSNWNPPPPARRLLGDLIYLFFHTLEDKKYHITACPRGFYVNM</sequence>
<evidence type="ECO:0000259" key="2">
    <source>
        <dbReference type="Pfam" id="PF15044"/>
    </source>
</evidence>
<dbReference type="STRING" id="6186.A0A183JNB3"/>
<dbReference type="PANTHER" id="PTHR12601:SF6">
    <property type="entry name" value="CLUSTERED MITOCHONDRIA PROTEIN HOMOLOG"/>
    <property type="match status" value="1"/>
</dbReference>
<dbReference type="GO" id="GO:0003729">
    <property type="term" value="F:mRNA binding"/>
    <property type="evidence" value="ECO:0007669"/>
    <property type="project" value="TreeGrafter"/>
</dbReference>
<evidence type="ECO:0000313" key="3">
    <source>
        <dbReference type="EMBL" id="VDO87265.1"/>
    </source>
</evidence>
<dbReference type="Pfam" id="PF15044">
    <property type="entry name" value="CLU_N"/>
    <property type="match status" value="1"/>
</dbReference>
<dbReference type="GO" id="GO:0048312">
    <property type="term" value="P:intracellular distribution of mitochondria"/>
    <property type="evidence" value="ECO:0007669"/>
    <property type="project" value="TreeGrafter"/>
</dbReference>
<name>A0A183JNB3_9TREM</name>